<proteinExistence type="inferred from homology"/>
<dbReference type="Gene3D" id="3.30.780.10">
    <property type="entry name" value="SUI1-like domain"/>
    <property type="match status" value="1"/>
</dbReference>
<dbReference type="PROSITE" id="PS50296">
    <property type="entry name" value="SUI1"/>
    <property type="match status" value="1"/>
</dbReference>
<dbReference type="InterPro" id="IPR001950">
    <property type="entry name" value="SUI1"/>
</dbReference>
<dbReference type="SUPFAM" id="SSF55159">
    <property type="entry name" value="eIF1-like"/>
    <property type="match status" value="1"/>
</dbReference>
<evidence type="ECO:0000256" key="4">
    <source>
        <dbReference type="ARBA" id="ARBA00022917"/>
    </source>
</evidence>
<keyword evidence="8" id="KW-1185">Reference proteome</keyword>
<evidence type="ECO:0000256" key="3">
    <source>
        <dbReference type="ARBA" id="ARBA00022553"/>
    </source>
</evidence>
<sequence length="144" mass="15595">MGGVVVGVGLRADRGPGATTGGAVQGVEDGLRPAPVPTAASGSTVSFKVHEFVQWAPSIHISIQQRNGRKTLTSVQGITGDYNKMKLVNAFKMKFACNGTVIEHPEYEEVIQLQGDQRKNICQFLVETRLTNDDHLKVHAFLAH</sequence>
<evidence type="ECO:0000313" key="7">
    <source>
        <dbReference type="EMBL" id="ELK32936.1"/>
    </source>
</evidence>
<dbReference type="Pfam" id="PF01253">
    <property type="entry name" value="SUI1"/>
    <property type="match status" value="1"/>
</dbReference>
<evidence type="ECO:0000256" key="1">
    <source>
        <dbReference type="ARBA" id="ARBA00005422"/>
    </source>
</evidence>
<reference evidence="8" key="1">
    <citation type="journal article" date="2013" name="Science">
        <title>Comparative analysis of bat genomes provides insight into the evolution of flight and immunity.</title>
        <authorList>
            <person name="Zhang G."/>
            <person name="Cowled C."/>
            <person name="Shi Z."/>
            <person name="Huang Z."/>
            <person name="Bishop-Lilly K.A."/>
            <person name="Fang X."/>
            <person name="Wynne J.W."/>
            <person name="Xiong Z."/>
            <person name="Baker M.L."/>
            <person name="Zhao W."/>
            <person name="Tachedjian M."/>
            <person name="Zhu Y."/>
            <person name="Zhou P."/>
            <person name="Jiang X."/>
            <person name="Ng J."/>
            <person name="Yang L."/>
            <person name="Wu L."/>
            <person name="Xiao J."/>
            <person name="Feng Y."/>
            <person name="Chen Y."/>
            <person name="Sun X."/>
            <person name="Zhang Y."/>
            <person name="Marsh G.A."/>
            <person name="Crameri G."/>
            <person name="Broder C.C."/>
            <person name="Frey K.G."/>
            <person name="Wang L.F."/>
            <person name="Wang J."/>
        </authorList>
    </citation>
    <scope>NUCLEOTIDE SEQUENCE [LARGE SCALE GENOMIC DNA]</scope>
</reference>
<feature type="domain" description="SUI1" evidence="6">
    <location>
        <begin position="59"/>
        <end position="129"/>
    </location>
</feature>
<dbReference type="PANTHER" id="PTHR10388">
    <property type="entry name" value="EUKARYOTIC TRANSLATION INITIATION FACTOR SUI1"/>
    <property type="match status" value="1"/>
</dbReference>
<accession>L5M3I7</accession>
<comment type="similarity">
    <text evidence="1">Belongs to the SUI1 family.</text>
</comment>
<organism evidence="7 8">
    <name type="scientific">Myotis davidii</name>
    <name type="common">David's myotis</name>
    <dbReference type="NCBI Taxonomy" id="225400"/>
    <lineage>
        <taxon>Eukaryota</taxon>
        <taxon>Metazoa</taxon>
        <taxon>Chordata</taxon>
        <taxon>Craniata</taxon>
        <taxon>Vertebrata</taxon>
        <taxon>Euteleostomi</taxon>
        <taxon>Mammalia</taxon>
        <taxon>Eutheria</taxon>
        <taxon>Laurasiatheria</taxon>
        <taxon>Chiroptera</taxon>
        <taxon>Yangochiroptera</taxon>
        <taxon>Vespertilionidae</taxon>
        <taxon>Myotis</taxon>
    </lineage>
</organism>
<protein>
    <submittedName>
        <fullName evidence="7">Eukaryotic translation initiation factor 1</fullName>
    </submittedName>
</protein>
<dbReference type="InterPro" id="IPR036877">
    <property type="entry name" value="SUI1_dom_sf"/>
</dbReference>
<gene>
    <name evidence="7" type="ORF">MDA_GLEAN10019020</name>
</gene>
<evidence type="ECO:0000256" key="5">
    <source>
        <dbReference type="ARBA" id="ARBA00022990"/>
    </source>
</evidence>
<dbReference type="GO" id="GO:0010468">
    <property type="term" value="P:regulation of gene expression"/>
    <property type="evidence" value="ECO:0007669"/>
    <property type="project" value="UniProtKB-ARBA"/>
</dbReference>
<evidence type="ECO:0000256" key="2">
    <source>
        <dbReference type="ARBA" id="ARBA00022540"/>
    </source>
</evidence>
<dbReference type="Proteomes" id="UP000010556">
    <property type="component" value="Unassembled WGS sequence"/>
</dbReference>
<keyword evidence="5" id="KW-0007">Acetylation</keyword>
<dbReference type="GO" id="GO:0080090">
    <property type="term" value="P:regulation of primary metabolic process"/>
    <property type="evidence" value="ECO:0007669"/>
    <property type="project" value="UniProtKB-ARBA"/>
</dbReference>
<evidence type="ECO:0000259" key="6">
    <source>
        <dbReference type="PROSITE" id="PS50296"/>
    </source>
</evidence>
<keyword evidence="3" id="KW-0597">Phosphoprotein</keyword>
<name>L5M3I7_MYODS</name>
<dbReference type="GO" id="GO:0003743">
    <property type="term" value="F:translation initiation factor activity"/>
    <property type="evidence" value="ECO:0007669"/>
    <property type="project" value="UniProtKB-KW"/>
</dbReference>
<dbReference type="EMBL" id="KB104809">
    <property type="protein sequence ID" value="ELK32936.1"/>
    <property type="molecule type" value="Genomic_DNA"/>
</dbReference>
<keyword evidence="2 7" id="KW-0396">Initiation factor</keyword>
<keyword evidence="4" id="KW-0648">Protein biosynthesis</keyword>
<evidence type="ECO:0000313" key="8">
    <source>
        <dbReference type="Proteomes" id="UP000010556"/>
    </source>
</evidence>
<dbReference type="CDD" id="cd11566">
    <property type="entry name" value="eIF1_SUI1"/>
    <property type="match status" value="1"/>
</dbReference>
<dbReference type="InterPro" id="IPR005874">
    <property type="entry name" value="SUI1_euk"/>
</dbReference>
<dbReference type="AlphaFoldDB" id="L5M3I7"/>
<dbReference type="FunFam" id="3.30.780.10:FF:000003">
    <property type="entry name" value="Eukaryotic translation initiation factor 1b"/>
    <property type="match status" value="1"/>
</dbReference>